<dbReference type="Proteomes" id="UP001419268">
    <property type="component" value="Unassembled WGS sequence"/>
</dbReference>
<evidence type="ECO:0000256" key="1">
    <source>
        <dbReference type="SAM" id="MobiDB-lite"/>
    </source>
</evidence>
<dbReference type="EMBL" id="JBBNAG010000012">
    <property type="protein sequence ID" value="KAK9089107.1"/>
    <property type="molecule type" value="Genomic_DNA"/>
</dbReference>
<protein>
    <submittedName>
        <fullName evidence="2">Uncharacterized protein</fullName>
    </submittedName>
</protein>
<accession>A0AAP0ECN1</accession>
<feature type="compositionally biased region" description="Basic and acidic residues" evidence="1">
    <location>
        <begin position="92"/>
        <end position="113"/>
    </location>
</feature>
<feature type="compositionally biased region" description="Basic and acidic residues" evidence="1">
    <location>
        <begin position="163"/>
        <end position="178"/>
    </location>
</feature>
<evidence type="ECO:0000313" key="3">
    <source>
        <dbReference type="Proteomes" id="UP001419268"/>
    </source>
</evidence>
<feature type="region of interest" description="Disordered" evidence="1">
    <location>
        <begin position="1"/>
        <end position="178"/>
    </location>
</feature>
<organism evidence="2 3">
    <name type="scientific">Stephania cephalantha</name>
    <dbReference type="NCBI Taxonomy" id="152367"/>
    <lineage>
        <taxon>Eukaryota</taxon>
        <taxon>Viridiplantae</taxon>
        <taxon>Streptophyta</taxon>
        <taxon>Embryophyta</taxon>
        <taxon>Tracheophyta</taxon>
        <taxon>Spermatophyta</taxon>
        <taxon>Magnoliopsida</taxon>
        <taxon>Ranunculales</taxon>
        <taxon>Menispermaceae</taxon>
        <taxon>Menispermoideae</taxon>
        <taxon>Cissampelideae</taxon>
        <taxon>Stephania</taxon>
    </lineage>
</organism>
<dbReference type="AlphaFoldDB" id="A0AAP0ECN1"/>
<proteinExistence type="predicted"/>
<gene>
    <name evidence="2" type="ORF">Scep_028189</name>
</gene>
<name>A0AAP0ECN1_9MAGN</name>
<feature type="compositionally biased region" description="Basic and acidic residues" evidence="1">
    <location>
        <begin position="33"/>
        <end position="43"/>
    </location>
</feature>
<feature type="compositionally biased region" description="Low complexity" evidence="1">
    <location>
        <begin position="20"/>
        <end position="32"/>
    </location>
</feature>
<sequence length="178" mass="18188">MLQIVPKRTRDVGGNGNGGSRTTATAAATAKAVSREREREGGVKHVGGSRSGQGGGKQVTTRGEGEQVTSRGGGARPGAGWGKQVTGEAGDGGERHVREGEAGHGSEAGEDKQVMAGAGHVPARGVRELGSGGRVARAARHGRGEGSRSRRGGPRHGQGVSAPERERERGVDGDYQRK</sequence>
<reference evidence="2 3" key="1">
    <citation type="submission" date="2024-01" db="EMBL/GenBank/DDBJ databases">
        <title>Genome assemblies of Stephania.</title>
        <authorList>
            <person name="Yang L."/>
        </authorList>
    </citation>
    <scope>NUCLEOTIDE SEQUENCE [LARGE SCALE GENOMIC DNA]</scope>
    <source>
        <strain evidence="2">JXDWG</strain>
        <tissue evidence="2">Leaf</tissue>
    </source>
</reference>
<evidence type="ECO:0000313" key="2">
    <source>
        <dbReference type="EMBL" id="KAK9089107.1"/>
    </source>
</evidence>
<keyword evidence="3" id="KW-1185">Reference proteome</keyword>
<feature type="compositionally biased region" description="Gly residues" evidence="1">
    <location>
        <begin position="71"/>
        <end position="81"/>
    </location>
</feature>
<comment type="caution">
    <text evidence="2">The sequence shown here is derived from an EMBL/GenBank/DDBJ whole genome shotgun (WGS) entry which is preliminary data.</text>
</comment>